<comment type="caution">
    <text evidence="2">The sequence shown here is derived from an EMBL/GenBank/DDBJ whole genome shotgun (WGS) entry which is preliminary data.</text>
</comment>
<evidence type="ECO:0000256" key="1">
    <source>
        <dbReference type="SAM" id="MobiDB-lite"/>
    </source>
</evidence>
<organism evidence="2 3">
    <name type="scientific">Agromyces terreus</name>
    <dbReference type="NCBI Taxonomy" id="424795"/>
    <lineage>
        <taxon>Bacteria</taxon>
        <taxon>Bacillati</taxon>
        <taxon>Actinomycetota</taxon>
        <taxon>Actinomycetes</taxon>
        <taxon>Micrococcales</taxon>
        <taxon>Microbacteriaceae</taxon>
        <taxon>Agromyces</taxon>
    </lineage>
</organism>
<gene>
    <name evidence="2" type="ORF">BJ978_003044</name>
</gene>
<reference evidence="2" key="1">
    <citation type="submission" date="2022-06" db="EMBL/GenBank/DDBJ databases">
        <title>Sequencing the genomes of 1000 actinobacteria strains.</title>
        <authorList>
            <person name="Klenk H.-P."/>
        </authorList>
    </citation>
    <scope>NUCLEOTIDE SEQUENCE</scope>
    <source>
        <strain evidence="2">DSM 22016</strain>
    </source>
</reference>
<evidence type="ECO:0000313" key="2">
    <source>
        <dbReference type="EMBL" id="MCP2372368.1"/>
    </source>
</evidence>
<accession>A0A9X2KCE9</accession>
<dbReference type="Gene3D" id="3.40.50.720">
    <property type="entry name" value="NAD(P)-binding Rossmann-like Domain"/>
    <property type="match status" value="1"/>
</dbReference>
<feature type="region of interest" description="Disordered" evidence="1">
    <location>
        <begin position="295"/>
        <end position="315"/>
    </location>
</feature>
<name>A0A9X2KCE9_9MICO</name>
<protein>
    <submittedName>
        <fullName evidence="2">Bacteriocin biosynthesis cyclodehydratase domain-containing protein</fullName>
    </submittedName>
</protein>
<dbReference type="EMBL" id="JAMZDY010000001">
    <property type="protein sequence ID" value="MCP2372368.1"/>
    <property type="molecule type" value="Genomic_DNA"/>
</dbReference>
<dbReference type="Proteomes" id="UP001139722">
    <property type="component" value="Unassembled WGS sequence"/>
</dbReference>
<proteinExistence type="predicted"/>
<keyword evidence="3" id="KW-1185">Reference proteome</keyword>
<sequence>MTPRLDPALPLVWRTPDTLQLGAASARVVIERPGPLEIGLLQALRHGVEVPTLVTIASGLDGTPRQVHEFLDRLAPACVSRRDGADAAESAADVASTAGAPASAAPAATAPAAIEVDGAGELADAVATGLRTLGHDARTPDRAPATEPTHAALVVIVADWAVAPVRYLPLMRHDVPHLVVLGDDAGIRVGPLVEPGTGACVRCLDLARRDEDSAWPVIAAQLAGRPAPDDGPRLRFEAAIAAARAADDYLRRGESRLIGASVSFDRSRLASHRRDHGMHPLCGCRAPGGIAIPNALPDAARRPSPSSARAVDVPA</sequence>
<dbReference type="AlphaFoldDB" id="A0A9X2KCE9"/>
<evidence type="ECO:0000313" key="3">
    <source>
        <dbReference type="Proteomes" id="UP001139722"/>
    </source>
</evidence>